<dbReference type="AlphaFoldDB" id="A0A6C0LBB5"/>
<sequence length="147" mass="17364">MNKKDLCKNIQNSVSHLTNVEIIELFKIILATGENYTKNNNGVFINLNWLNEDTLEKLNNYILFCIKSQNEITKYELMKSLLNETICVKEEDINNKIVEQDTVDNNIRQKFSSSMKFYLLKKKFMKQNVVPVNILENELKYEEYVIT</sequence>
<evidence type="ECO:0008006" key="2">
    <source>
        <dbReference type="Google" id="ProtNLM"/>
    </source>
</evidence>
<name>A0A6C0LBB5_9ZZZZ</name>
<organism evidence="1">
    <name type="scientific">viral metagenome</name>
    <dbReference type="NCBI Taxonomy" id="1070528"/>
    <lineage>
        <taxon>unclassified sequences</taxon>
        <taxon>metagenomes</taxon>
        <taxon>organismal metagenomes</taxon>
    </lineage>
</organism>
<dbReference type="EMBL" id="MN740464">
    <property type="protein sequence ID" value="QHU27863.1"/>
    <property type="molecule type" value="Genomic_DNA"/>
</dbReference>
<accession>A0A6C0LBB5</accession>
<reference evidence="1" key="1">
    <citation type="journal article" date="2020" name="Nature">
        <title>Giant virus diversity and host interactions through global metagenomics.</title>
        <authorList>
            <person name="Schulz F."/>
            <person name="Roux S."/>
            <person name="Paez-Espino D."/>
            <person name="Jungbluth S."/>
            <person name="Walsh D.A."/>
            <person name="Denef V.J."/>
            <person name="McMahon K.D."/>
            <person name="Konstantinidis K.T."/>
            <person name="Eloe-Fadrosh E.A."/>
            <person name="Kyrpides N.C."/>
            <person name="Woyke T."/>
        </authorList>
    </citation>
    <scope>NUCLEOTIDE SEQUENCE</scope>
    <source>
        <strain evidence="1">GVMAG-M-3300027769-26</strain>
    </source>
</reference>
<evidence type="ECO:0000313" key="1">
    <source>
        <dbReference type="EMBL" id="QHU27863.1"/>
    </source>
</evidence>
<proteinExistence type="predicted"/>
<protein>
    <recommendedName>
        <fullName evidence="2">NET domain-containing protein</fullName>
    </recommendedName>
</protein>